<feature type="domain" description="Lumazine-binding" evidence="11">
    <location>
        <begin position="1"/>
        <end position="96"/>
    </location>
</feature>
<dbReference type="EC" id="2.5.1.9" evidence="4 9"/>
<name>U7QA71_9CYAN</name>
<evidence type="ECO:0000256" key="8">
    <source>
        <dbReference type="ARBA" id="ARBA00022737"/>
    </source>
</evidence>
<evidence type="ECO:0000256" key="6">
    <source>
        <dbReference type="ARBA" id="ARBA00022619"/>
    </source>
</evidence>
<keyword evidence="8" id="KW-0677">Repeat</keyword>
<dbReference type="OrthoDB" id="9788537at2"/>
<comment type="caution">
    <text evidence="12">The sequence shown here is derived from an EMBL/GenBank/DDBJ whole genome shotgun (WGS) entry which is preliminary data.</text>
</comment>
<evidence type="ECO:0000256" key="4">
    <source>
        <dbReference type="ARBA" id="ARBA00012827"/>
    </source>
</evidence>
<feature type="repeat" description="Lumazine-binding" evidence="10">
    <location>
        <begin position="1"/>
        <end position="96"/>
    </location>
</feature>
<gene>
    <name evidence="12" type="primary">ribE</name>
    <name evidence="12" type="ORF">M595_5977</name>
</gene>
<comment type="function">
    <text evidence="2">Catalyzes the dismutation of two molecules of 6,7-dimethyl-8-ribityllumazine, resulting in the formation of riboflavin and 5-amino-6-(D-ribitylamino)uracil.</text>
</comment>
<evidence type="ECO:0000259" key="11">
    <source>
        <dbReference type="PROSITE" id="PS51177"/>
    </source>
</evidence>
<dbReference type="Proteomes" id="UP000017127">
    <property type="component" value="Unassembled WGS sequence"/>
</dbReference>
<keyword evidence="7 12" id="KW-0808">Transferase</keyword>
<dbReference type="RefSeq" id="WP_023069635.1">
    <property type="nucleotide sequence ID" value="NZ_AUZM01000125.1"/>
</dbReference>
<feature type="domain" description="Lumazine-binding" evidence="11">
    <location>
        <begin position="97"/>
        <end position="203"/>
    </location>
</feature>
<dbReference type="PROSITE" id="PS51177">
    <property type="entry name" value="LUMAZINE_BIND"/>
    <property type="match status" value="2"/>
</dbReference>
<dbReference type="SUPFAM" id="SSF63380">
    <property type="entry name" value="Riboflavin synthase domain-like"/>
    <property type="match status" value="2"/>
</dbReference>
<organism evidence="12 13">
    <name type="scientific">Lyngbya aestuarii BL J</name>
    <dbReference type="NCBI Taxonomy" id="1348334"/>
    <lineage>
        <taxon>Bacteria</taxon>
        <taxon>Bacillati</taxon>
        <taxon>Cyanobacteriota</taxon>
        <taxon>Cyanophyceae</taxon>
        <taxon>Oscillatoriophycideae</taxon>
        <taxon>Oscillatoriales</taxon>
        <taxon>Microcoleaceae</taxon>
        <taxon>Lyngbya</taxon>
    </lineage>
</organism>
<comment type="catalytic activity">
    <reaction evidence="1">
        <text>2 6,7-dimethyl-8-(1-D-ribityl)lumazine + H(+) = 5-amino-6-(D-ribitylamino)uracil + riboflavin</text>
        <dbReference type="Rhea" id="RHEA:20772"/>
        <dbReference type="ChEBI" id="CHEBI:15378"/>
        <dbReference type="ChEBI" id="CHEBI:15934"/>
        <dbReference type="ChEBI" id="CHEBI:57986"/>
        <dbReference type="ChEBI" id="CHEBI:58201"/>
        <dbReference type="EC" id="2.5.1.9"/>
    </reaction>
</comment>
<evidence type="ECO:0000256" key="7">
    <source>
        <dbReference type="ARBA" id="ARBA00022679"/>
    </source>
</evidence>
<dbReference type="CDD" id="cd00402">
    <property type="entry name" value="Riboflavin_synthase_like"/>
    <property type="match status" value="1"/>
</dbReference>
<dbReference type="AlphaFoldDB" id="U7QA71"/>
<dbReference type="Pfam" id="PF00677">
    <property type="entry name" value="Lum_binding"/>
    <property type="match status" value="2"/>
</dbReference>
<accession>U7QA71</accession>
<evidence type="ECO:0000256" key="5">
    <source>
        <dbReference type="ARBA" id="ARBA00013950"/>
    </source>
</evidence>
<evidence type="ECO:0000256" key="1">
    <source>
        <dbReference type="ARBA" id="ARBA00000968"/>
    </source>
</evidence>
<dbReference type="InterPro" id="IPR023366">
    <property type="entry name" value="ATP_synth_asu-like_sf"/>
</dbReference>
<sequence length="238" mass="25667">MFTGLIQALGVIRPRTDEQFQISCVSGQTDLILEDLAIGDSVAVNGVCLTVVEIVEGGFVATASPETLRRTTLGQDLNGYFNLETSLRAGSKLGGHFVTGHVDGIGCLQSSVQTASSWEMQFTAPRESLHLWEQQIAPYIVPKGSIAINGISLTIAECDARGNGFQVAVIPHTYDETNLKCLKPGSWVNLEADILGKYVAKFLRSAPHPNTSPVFDEMSPISTIEEITPDFLAEHGFS</sequence>
<evidence type="ECO:0000313" key="12">
    <source>
        <dbReference type="EMBL" id="ERT04082.1"/>
    </source>
</evidence>
<dbReference type="NCBIfam" id="TIGR00187">
    <property type="entry name" value="ribE"/>
    <property type="match status" value="1"/>
</dbReference>
<dbReference type="Gene3D" id="2.40.30.20">
    <property type="match status" value="2"/>
</dbReference>
<dbReference type="InterPro" id="IPR026017">
    <property type="entry name" value="Lumazine-bd_dom"/>
</dbReference>
<keyword evidence="13" id="KW-1185">Reference proteome</keyword>
<keyword evidence="6" id="KW-0686">Riboflavin biosynthesis</keyword>
<dbReference type="PATRIC" id="fig|1348334.3.peg.5724"/>
<feature type="repeat" description="Lumazine-binding" evidence="10">
    <location>
        <begin position="97"/>
        <end position="203"/>
    </location>
</feature>
<dbReference type="PIRSF" id="PIRSF000498">
    <property type="entry name" value="Riboflavin_syn_A"/>
    <property type="match status" value="1"/>
</dbReference>
<dbReference type="PANTHER" id="PTHR21098">
    <property type="entry name" value="RIBOFLAVIN SYNTHASE ALPHA CHAIN"/>
    <property type="match status" value="1"/>
</dbReference>
<dbReference type="EMBL" id="AUZM01000125">
    <property type="protein sequence ID" value="ERT04082.1"/>
    <property type="molecule type" value="Genomic_DNA"/>
</dbReference>
<comment type="pathway">
    <text evidence="3">Cofactor biosynthesis; riboflavin biosynthesis; riboflavin from 2-hydroxy-3-oxobutyl phosphate and 5-amino-6-(D-ribitylamino)uracil: step 2/2.</text>
</comment>
<evidence type="ECO:0000256" key="3">
    <source>
        <dbReference type="ARBA" id="ARBA00004887"/>
    </source>
</evidence>
<evidence type="ECO:0000256" key="2">
    <source>
        <dbReference type="ARBA" id="ARBA00002803"/>
    </source>
</evidence>
<dbReference type="GO" id="GO:0009231">
    <property type="term" value="P:riboflavin biosynthetic process"/>
    <property type="evidence" value="ECO:0007669"/>
    <property type="project" value="UniProtKB-KW"/>
</dbReference>
<dbReference type="PANTHER" id="PTHR21098:SF12">
    <property type="entry name" value="RIBOFLAVIN SYNTHASE"/>
    <property type="match status" value="1"/>
</dbReference>
<evidence type="ECO:0000256" key="9">
    <source>
        <dbReference type="NCBIfam" id="TIGR00187"/>
    </source>
</evidence>
<dbReference type="InterPro" id="IPR001783">
    <property type="entry name" value="Lumazine-bd"/>
</dbReference>
<evidence type="ECO:0000256" key="10">
    <source>
        <dbReference type="PROSITE-ProRule" id="PRU00524"/>
    </source>
</evidence>
<protein>
    <recommendedName>
        <fullName evidence="5 9">Riboflavin synthase</fullName>
        <ecNumber evidence="4 9">2.5.1.9</ecNumber>
    </recommendedName>
</protein>
<dbReference type="InterPro" id="IPR017938">
    <property type="entry name" value="Riboflavin_synthase-like_b-brl"/>
</dbReference>
<evidence type="ECO:0000313" key="13">
    <source>
        <dbReference type="Proteomes" id="UP000017127"/>
    </source>
</evidence>
<dbReference type="GO" id="GO:0004746">
    <property type="term" value="F:riboflavin synthase activity"/>
    <property type="evidence" value="ECO:0007669"/>
    <property type="project" value="UniProtKB-UniRule"/>
</dbReference>
<proteinExistence type="predicted"/>
<dbReference type="NCBIfam" id="NF006767">
    <property type="entry name" value="PRK09289.1"/>
    <property type="match status" value="1"/>
</dbReference>
<reference evidence="12 13" key="1">
    <citation type="journal article" date="2013" name="Front. Microbiol.">
        <title>Comparative genomic analyses of the cyanobacterium, Lyngbya aestuarii BL J, a powerful hydrogen producer.</title>
        <authorList>
            <person name="Kothari A."/>
            <person name="Vaughn M."/>
            <person name="Garcia-Pichel F."/>
        </authorList>
    </citation>
    <scope>NUCLEOTIDE SEQUENCE [LARGE SCALE GENOMIC DNA]</scope>
    <source>
        <strain evidence="12 13">BL J</strain>
    </source>
</reference>
<dbReference type="FunFam" id="2.40.30.20:FF:000004">
    <property type="entry name" value="Riboflavin synthase, alpha subunit"/>
    <property type="match status" value="1"/>
</dbReference>